<evidence type="ECO:0000313" key="7">
    <source>
        <dbReference type="Proteomes" id="UP000013827"/>
    </source>
</evidence>
<dbReference type="InterPro" id="IPR023395">
    <property type="entry name" value="MCP_dom_sf"/>
</dbReference>
<dbReference type="GO" id="GO:1904983">
    <property type="term" value="P:glycine import into mitochondrion"/>
    <property type="evidence" value="ECO:0007669"/>
    <property type="project" value="TreeGrafter"/>
</dbReference>
<dbReference type="PANTHER" id="PTHR46181">
    <property type="entry name" value="MITOCHONDRIAL GLYCINE TRANSPORTER"/>
    <property type="match status" value="1"/>
</dbReference>
<dbReference type="Gene3D" id="1.50.40.10">
    <property type="entry name" value="Mitochondrial carrier domain"/>
    <property type="match status" value="1"/>
</dbReference>
<dbReference type="GO" id="GO:0016020">
    <property type="term" value="C:membrane"/>
    <property type="evidence" value="ECO:0007669"/>
    <property type="project" value="UniProtKB-SubCell"/>
</dbReference>
<reference evidence="6" key="2">
    <citation type="submission" date="2024-10" db="UniProtKB">
        <authorList>
            <consortium name="EnsemblProtists"/>
        </authorList>
    </citation>
    <scope>IDENTIFICATION</scope>
</reference>
<keyword evidence="2 4" id="KW-0812">Transmembrane</keyword>
<evidence type="ECO:0000256" key="3">
    <source>
        <dbReference type="ARBA" id="ARBA00023136"/>
    </source>
</evidence>
<name>A0A0D3JWI6_EMIH1</name>
<dbReference type="RefSeq" id="XP_005780300.1">
    <property type="nucleotide sequence ID" value="XM_005780243.1"/>
</dbReference>
<reference evidence="7" key="1">
    <citation type="journal article" date="2013" name="Nature">
        <title>Pan genome of the phytoplankton Emiliania underpins its global distribution.</title>
        <authorList>
            <person name="Read B.A."/>
            <person name="Kegel J."/>
            <person name="Klute M.J."/>
            <person name="Kuo A."/>
            <person name="Lefebvre S.C."/>
            <person name="Maumus F."/>
            <person name="Mayer C."/>
            <person name="Miller J."/>
            <person name="Monier A."/>
            <person name="Salamov A."/>
            <person name="Young J."/>
            <person name="Aguilar M."/>
            <person name="Claverie J.M."/>
            <person name="Frickenhaus S."/>
            <person name="Gonzalez K."/>
            <person name="Herman E.K."/>
            <person name="Lin Y.C."/>
            <person name="Napier J."/>
            <person name="Ogata H."/>
            <person name="Sarno A.F."/>
            <person name="Shmutz J."/>
            <person name="Schroeder D."/>
            <person name="de Vargas C."/>
            <person name="Verret F."/>
            <person name="von Dassow P."/>
            <person name="Valentin K."/>
            <person name="Van de Peer Y."/>
            <person name="Wheeler G."/>
            <person name="Dacks J.B."/>
            <person name="Delwiche C.F."/>
            <person name="Dyhrman S.T."/>
            <person name="Glockner G."/>
            <person name="John U."/>
            <person name="Richards T."/>
            <person name="Worden A.Z."/>
            <person name="Zhang X."/>
            <person name="Grigoriev I.V."/>
            <person name="Allen A.E."/>
            <person name="Bidle K."/>
            <person name="Borodovsky M."/>
            <person name="Bowler C."/>
            <person name="Brownlee C."/>
            <person name="Cock J.M."/>
            <person name="Elias M."/>
            <person name="Gladyshev V.N."/>
            <person name="Groth M."/>
            <person name="Guda C."/>
            <person name="Hadaegh A."/>
            <person name="Iglesias-Rodriguez M.D."/>
            <person name="Jenkins J."/>
            <person name="Jones B.M."/>
            <person name="Lawson T."/>
            <person name="Leese F."/>
            <person name="Lindquist E."/>
            <person name="Lobanov A."/>
            <person name="Lomsadze A."/>
            <person name="Malik S.B."/>
            <person name="Marsh M.E."/>
            <person name="Mackinder L."/>
            <person name="Mock T."/>
            <person name="Mueller-Roeber B."/>
            <person name="Pagarete A."/>
            <person name="Parker M."/>
            <person name="Probert I."/>
            <person name="Quesneville H."/>
            <person name="Raines C."/>
            <person name="Rensing S.A."/>
            <person name="Riano-Pachon D.M."/>
            <person name="Richier S."/>
            <person name="Rokitta S."/>
            <person name="Shiraiwa Y."/>
            <person name="Soanes D.M."/>
            <person name="van der Giezen M."/>
            <person name="Wahlund T.M."/>
            <person name="Williams B."/>
            <person name="Wilson W."/>
            <person name="Wolfe G."/>
            <person name="Wurch L.L."/>
        </authorList>
    </citation>
    <scope>NUCLEOTIDE SEQUENCE</scope>
</reference>
<evidence type="ECO:0000256" key="2">
    <source>
        <dbReference type="ARBA" id="ARBA00022692"/>
    </source>
</evidence>
<dbReference type="KEGG" id="ehx:EMIHUDRAFT_204884"/>
<dbReference type="PaxDb" id="2903-EOD27871"/>
<dbReference type="Pfam" id="PF00153">
    <property type="entry name" value="Mito_carr"/>
    <property type="match status" value="2"/>
</dbReference>
<dbReference type="AlphaFoldDB" id="A0A0D3JWI6"/>
<evidence type="ECO:0000256" key="4">
    <source>
        <dbReference type="PROSITE-ProRule" id="PRU00282"/>
    </source>
</evidence>
<dbReference type="HOGENOM" id="CLU_1771547_0_0_1"/>
<keyword evidence="3 4" id="KW-0472">Membrane</keyword>
<dbReference type="GeneID" id="17273417"/>
<organism evidence="6 7">
    <name type="scientific">Emiliania huxleyi (strain CCMP1516)</name>
    <dbReference type="NCBI Taxonomy" id="280463"/>
    <lineage>
        <taxon>Eukaryota</taxon>
        <taxon>Haptista</taxon>
        <taxon>Haptophyta</taxon>
        <taxon>Prymnesiophyceae</taxon>
        <taxon>Isochrysidales</taxon>
        <taxon>Noelaerhabdaceae</taxon>
        <taxon>Emiliania</taxon>
    </lineage>
</organism>
<keyword evidence="7" id="KW-1185">Reference proteome</keyword>
<sequence>MAAAPPSHSRIADAARSAAAGSVAGASVSAVLQPFDTLRTRLQADATTGTARPVGATLRAIAAEGHGVSSLWRGSTATVLRVGGGAGLHFFSLQLLRGAAAGGSGQRPQWVGDAAMGGTARAVAVFAMCPLTTVKTRMEARRRFRDR</sequence>
<evidence type="ECO:0000313" key="6">
    <source>
        <dbReference type="EnsemblProtists" id="EOD27871"/>
    </source>
</evidence>
<dbReference type="GO" id="GO:0005739">
    <property type="term" value="C:mitochondrion"/>
    <property type="evidence" value="ECO:0007669"/>
    <property type="project" value="TreeGrafter"/>
</dbReference>
<dbReference type="InterPro" id="IPR018108">
    <property type="entry name" value="MCP_transmembrane"/>
</dbReference>
<dbReference type="GO" id="GO:0015187">
    <property type="term" value="F:glycine transmembrane transporter activity"/>
    <property type="evidence" value="ECO:0007669"/>
    <property type="project" value="TreeGrafter"/>
</dbReference>
<dbReference type="EnsemblProtists" id="EOD27871">
    <property type="protein sequence ID" value="EOD27871"/>
    <property type="gene ID" value="EMIHUDRAFT_204884"/>
</dbReference>
<dbReference type="SUPFAM" id="SSF103506">
    <property type="entry name" value="Mitochondrial carrier"/>
    <property type="match status" value="1"/>
</dbReference>
<comment type="similarity">
    <text evidence="5">Belongs to the mitochondrial carrier (TC 2.A.29) family.</text>
</comment>
<accession>A0A0D3JWI6</accession>
<dbReference type="Proteomes" id="UP000013827">
    <property type="component" value="Unassembled WGS sequence"/>
</dbReference>
<feature type="repeat" description="Solcar" evidence="4">
    <location>
        <begin position="12"/>
        <end position="99"/>
    </location>
</feature>
<dbReference type="PANTHER" id="PTHR46181:SF3">
    <property type="entry name" value="MITOCHONDRIAL GLYCINE TRANSPORTER"/>
    <property type="match status" value="1"/>
</dbReference>
<evidence type="ECO:0000256" key="5">
    <source>
        <dbReference type="RuleBase" id="RU000488"/>
    </source>
</evidence>
<dbReference type="PROSITE" id="PS50920">
    <property type="entry name" value="SOLCAR"/>
    <property type="match status" value="1"/>
</dbReference>
<protein>
    <submittedName>
        <fullName evidence="6">Uncharacterized protein</fullName>
    </submittedName>
</protein>
<dbReference type="eggNOG" id="KOG0766">
    <property type="taxonomic scope" value="Eukaryota"/>
</dbReference>
<evidence type="ECO:0000256" key="1">
    <source>
        <dbReference type="ARBA" id="ARBA00004141"/>
    </source>
</evidence>
<keyword evidence="5" id="KW-0813">Transport</keyword>
<comment type="subcellular location">
    <subcellularLocation>
        <location evidence="1">Membrane</location>
        <topology evidence="1">Multi-pass membrane protein</topology>
    </subcellularLocation>
</comment>
<proteinExistence type="inferred from homology"/>